<dbReference type="STRING" id="652787.SAMN05216490_0148"/>
<evidence type="ECO:0000313" key="1">
    <source>
        <dbReference type="EMBL" id="SDR89524.1"/>
    </source>
</evidence>
<dbReference type="EMBL" id="LT629740">
    <property type="protein sequence ID" value="SDR89524.1"/>
    <property type="molecule type" value="Genomic_DNA"/>
</dbReference>
<organism evidence="1 2">
    <name type="scientific">Mucilaginibacter mallensis</name>
    <dbReference type="NCBI Taxonomy" id="652787"/>
    <lineage>
        <taxon>Bacteria</taxon>
        <taxon>Pseudomonadati</taxon>
        <taxon>Bacteroidota</taxon>
        <taxon>Sphingobacteriia</taxon>
        <taxon>Sphingobacteriales</taxon>
        <taxon>Sphingobacteriaceae</taxon>
        <taxon>Mucilaginibacter</taxon>
    </lineage>
</organism>
<accession>A0A1H1MRZ1</accession>
<dbReference type="AlphaFoldDB" id="A0A1H1MRZ1"/>
<proteinExistence type="predicted"/>
<dbReference type="Proteomes" id="UP000199679">
    <property type="component" value="Chromosome I"/>
</dbReference>
<evidence type="ECO:0000313" key="2">
    <source>
        <dbReference type="Proteomes" id="UP000199679"/>
    </source>
</evidence>
<dbReference type="OrthoDB" id="9429601at2"/>
<sequence>MKQKITLEEFLNEQTTGNFLCTIELVPGDDTKVKLTPWIDESGGCSCDSSLIVNKNLIESIIPTELRHFCCGKRHKVVEVIFVNDASVKITDLIENAISKAKNPHAHDEPLRGGANTGHPSRPLGCPQGFQPCGNGCYNPSNQCCCEDSFGNVSVKDNSNGYSCYNICGGYAASAPKIQPRDCQCTYGGSTYYQGDQICIGGYQNKCGCNGWVNLGFNC</sequence>
<keyword evidence="2" id="KW-1185">Reference proteome</keyword>
<name>A0A1H1MRZ1_MUCMA</name>
<protein>
    <submittedName>
        <fullName evidence="1">Uncharacterized protein</fullName>
    </submittedName>
</protein>
<gene>
    <name evidence="1" type="ORF">SAMN05216490_0148</name>
</gene>
<dbReference type="RefSeq" id="WP_091367756.1">
    <property type="nucleotide sequence ID" value="NZ_LT629740.1"/>
</dbReference>
<reference evidence="1 2" key="1">
    <citation type="submission" date="2016-10" db="EMBL/GenBank/DDBJ databases">
        <authorList>
            <person name="de Groot N.N."/>
        </authorList>
    </citation>
    <scope>NUCLEOTIDE SEQUENCE [LARGE SCALE GENOMIC DNA]</scope>
    <source>
        <strain evidence="1 2">MP1X4</strain>
    </source>
</reference>